<accession>A0ABW2SP29</accession>
<evidence type="ECO:0000313" key="5">
    <source>
        <dbReference type="Proteomes" id="UP001596527"/>
    </source>
</evidence>
<dbReference type="RefSeq" id="WP_380975064.1">
    <property type="nucleotide sequence ID" value="NZ_JBHTEF010000001.1"/>
</dbReference>
<gene>
    <name evidence="4" type="ORF">ACFQWG_10440</name>
</gene>
<evidence type="ECO:0000256" key="2">
    <source>
        <dbReference type="ARBA" id="ARBA00023239"/>
    </source>
</evidence>
<name>A0ABW2SP29_9ACTO</name>
<keyword evidence="2" id="KW-0456">Lyase</keyword>
<evidence type="ECO:0000259" key="3">
    <source>
        <dbReference type="SMART" id="SM01007"/>
    </source>
</evidence>
<dbReference type="PANTHER" id="PTHR22789">
    <property type="entry name" value="FUCULOSE PHOSPHATE ALDOLASE"/>
    <property type="match status" value="1"/>
</dbReference>
<dbReference type="Pfam" id="PF00596">
    <property type="entry name" value="Aldolase_II"/>
    <property type="match status" value="1"/>
</dbReference>
<sequence length="284" mass="30835">MTHPTTAAAILDSMGRAGERLDHMGACEAGAGNISVSIRQTPPDLDDFFPETSLIDLPVAVPGLAGWTFFVTGSGCRLRDVREAPRENVSVVIVQEGGTRATWRTAPERAYTKPTSEFNSHLGVHEDQVTRRGLDFQAVIHAQPPYLVSLSHIPGLRTQHDFNHAVLRWEPETIVQVPAGIKVLDFMVPGGEELGAANVAGLRDHQIVLWSKHGIMVRSDDSPLAAVDKVEYVETGAMYEYRNRLLTGAVAAAGLDRTQTGEGLLESESKRVIEAFGVDTDLFG</sequence>
<proteinExistence type="predicted"/>
<dbReference type="InterPro" id="IPR050197">
    <property type="entry name" value="Aldolase_class_II_sugar_metab"/>
</dbReference>
<dbReference type="SUPFAM" id="SSF53639">
    <property type="entry name" value="AraD/HMP-PK domain-like"/>
    <property type="match status" value="1"/>
</dbReference>
<dbReference type="InterPro" id="IPR001303">
    <property type="entry name" value="Aldolase_II/adducin_N"/>
</dbReference>
<dbReference type="Gene3D" id="3.40.225.10">
    <property type="entry name" value="Class II aldolase/adducin N-terminal domain"/>
    <property type="match status" value="1"/>
</dbReference>
<protein>
    <submittedName>
        <fullName evidence="4">Class II aldolase/adducin family protein</fullName>
    </submittedName>
</protein>
<dbReference type="Proteomes" id="UP001596527">
    <property type="component" value="Unassembled WGS sequence"/>
</dbReference>
<organism evidence="4 5">
    <name type="scientific">Schaalia naturae</name>
    <dbReference type="NCBI Taxonomy" id="635203"/>
    <lineage>
        <taxon>Bacteria</taxon>
        <taxon>Bacillati</taxon>
        <taxon>Actinomycetota</taxon>
        <taxon>Actinomycetes</taxon>
        <taxon>Actinomycetales</taxon>
        <taxon>Actinomycetaceae</taxon>
        <taxon>Schaalia</taxon>
    </lineage>
</organism>
<dbReference type="PANTHER" id="PTHR22789:SF0">
    <property type="entry name" value="3-OXO-TETRONATE 4-PHOSPHATE DECARBOXYLASE-RELATED"/>
    <property type="match status" value="1"/>
</dbReference>
<evidence type="ECO:0000256" key="1">
    <source>
        <dbReference type="ARBA" id="ARBA00022723"/>
    </source>
</evidence>
<keyword evidence="1" id="KW-0479">Metal-binding</keyword>
<feature type="domain" description="Class II aldolase/adducin N-terminal" evidence="3">
    <location>
        <begin position="12"/>
        <end position="241"/>
    </location>
</feature>
<evidence type="ECO:0000313" key="4">
    <source>
        <dbReference type="EMBL" id="MFC7581610.1"/>
    </source>
</evidence>
<keyword evidence="5" id="KW-1185">Reference proteome</keyword>
<dbReference type="EMBL" id="JBHTEF010000001">
    <property type="protein sequence ID" value="MFC7581610.1"/>
    <property type="molecule type" value="Genomic_DNA"/>
</dbReference>
<dbReference type="InterPro" id="IPR036409">
    <property type="entry name" value="Aldolase_II/adducin_N_sf"/>
</dbReference>
<reference evidence="5" key="1">
    <citation type="journal article" date="2019" name="Int. J. Syst. Evol. Microbiol.">
        <title>The Global Catalogue of Microorganisms (GCM) 10K type strain sequencing project: providing services to taxonomists for standard genome sequencing and annotation.</title>
        <authorList>
            <consortium name="The Broad Institute Genomics Platform"/>
            <consortium name="The Broad Institute Genome Sequencing Center for Infectious Disease"/>
            <person name="Wu L."/>
            <person name="Ma J."/>
        </authorList>
    </citation>
    <scope>NUCLEOTIDE SEQUENCE [LARGE SCALE GENOMIC DNA]</scope>
    <source>
        <strain evidence="5">CCUG 56698</strain>
    </source>
</reference>
<dbReference type="SMART" id="SM01007">
    <property type="entry name" value="Aldolase_II"/>
    <property type="match status" value="1"/>
</dbReference>
<comment type="caution">
    <text evidence="4">The sequence shown here is derived from an EMBL/GenBank/DDBJ whole genome shotgun (WGS) entry which is preliminary data.</text>
</comment>